<dbReference type="Proteomes" id="UP000299102">
    <property type="component" value="Unassembled WGS sequence"/>
</dbReference>
<organism evidence="2 3">
    <name type="scientific">Eumeta variegata</name>
    <name type="common">Bagworm moth</name>
    <name type="synonym">Eumeta japonica</name>
    <dbReference type="NCBI Taxonomy" id="151549"/>
    <lineage>
        <taxon>Eukaryota</taxon>
        <taxon>Metazoa</taxon>
        <taxon>Ecdysozoa</taxon>
        <taxon>Arthropoda</taxon>
        <taxon>Hexapoda</taxon>
        <taxon>Insecta</taxon>
        <taxon>Pterygota</taxon>
        <taxon>Neoptera</taxon>
        <taxon>Endopterygota</taxon>
        <taxon>Lepidoptera</taxon>
        <taxon>Glossata</taxon>
        <taxon>Ditrysia</taxon>
        <taxon>Tineoidea</taxon>
        <taxon>Psychidae</taxon>
        <taxon>Oiketicinae</taxon>
        <taxon>Eumeta</taxon>
    </lineage>
</organism>
<proteinExistence type="predicted"/>
<dbReference type="AlphaFoldDB" id="A0A4C1T361"/>
<comment type="caution">
    <text evidence="2">The sequence shown here is derived from an EMBL/GenBank/DDBJ whole genome shotgun (WGS) entry which is preliminary data.</text>
</comment>
<name>A0A4C1T361_EUMVA</name>
<dbReference type="EMBL" id="BGZK01004379">
    <property type="protein sequence ID" value="GBP08636.1"/>
    <property type="molecule type" value="Genomic_DNA"/>
</dbReference>
<feature type="non-terminal residue" evidence="2">
    <location>
        <position position="54"/>
    </location>
</feature>
<accession>A0A4C1T361</accession>
<reference evidence="2 3" key="1">
    <citation type="journal article" date="2019" name="Commun. Biol.">
        <title>The bagworm genome reveals a unique fibroin gene that provides high tensile strength.</title>
        <authorList>
            <person name="Kono N."/>
            <person name="Nakamura H."/>
            <person name="Ohtoshi R."/>
            <person name="Tomita M."/>
            <person name="Numata K."/>
            <person name="Arakawa K."/>
        </authorList>
    </citation>
    <scope>NUCLEOTIDE SEQUENCE [LARGE SCALE GENOMIC DNA]</scope>
</reference>
<gene>
    <name evidence="2" type="ORF">EVAR_70334_1</name>
</gene>
<evidence type="ECO:0000313" key="3">
    <source>
        <dbReference type="Proteomes" id="UP000299102"/>
    </source>
</evidence>
<feature type="region of interest" description="Disordered" evidence="1">
    <location>
        <begin position="25"/>
        <end position="54"/>
    </location>
</feature>
<keyword evidence="3" id="KW-1185">Reference proteome</keyword>
<evidence type="ECO:0000256" key="1">
    <source>
        <dbReference type="SAM" id="MobiDB-lite"/>
    </source>
</evidence>
<evidence type="ECO:0000313" key="2">
    <source>
        <dbReference type="EMBL" id="GBP08636.1"/>
    </source>
</evidence>
<protein>
    <submittedName>
        <fullName evidence="2">Uncharacterized protein</fullName>
    </submittedName>
</protein>
<sequence>MFARNAPPANGGRLARPEMPVVWLMGHPAPPPRRATAPTPLNGMAQKYRDRANR</sequence>